<gene>
    <name evidence="1" type="ORF">I7412_25820</name>
</gene>
<organism evidence="1 2">
    <name type="scientific">Frankia nepalensis</name>
    <dbReference type="NCBI Taxonomy" id="1836974"/>
    <lineage>
        <taxon>Bacteria</taxon>
        <taxon>Bacillati</taxon>
        <taxon>Actinomycetota</taxon>
        <taxon>Actinomycetes</taxon>
        <taxon>Frankiales</taxon>
        <taxon>Frankiaceae</taxon>
        <taxon>Frankia</taxon>
    </lineage>
</organism>
<protein>
    <submittedName>
        <fullName evidence="1">Uncharacterized protein</fullName>
    </submittedName>
</protein>
<proteinExistence type="predicted"/>
<comment type="caution">
    <text evidence="1">The sequence shown here is derived from an EMBL/GenBank/DDBJ whole genome shotgun (WGS) entry which is preliminary data.</text>
</comment>
<dbReference type="Proteomes" id="UP000604475">
    <property type="component" value="Unassembled WGS sequence"/>
</dbReference>
<evidence type="ECO:0000313" key="1">
    <source>
        <dbReference type="EMBL" id="MBL7630515.1"/>
    </source>
</evidence>
<dbReference type="RefSeq" id="WP_203002079.1">
    <property type="nucleotide sequence ID" value="NZ_JADWYU010000140.1"/>
</dbReference>
<name>A0A937RHL5_9ACTN</name>
<sequence>MPSHAHEALLVMTRADPTLPDWIQTQLGDPVAPCHHARLSDPTVRPHMFQADTVVVLSDEADDPTRATVVEVQGAAEPGKLATWKLYCAQAEAELTKSVRRKKPVTVRSTLVVFFSHPAVAAWYRAEIAQDTSAVRLHPRFVTPADIDLIVDAAVAATNPMRVLFSAFCHRGKDTVAAMFGALLAALAGLERDQKLFYDDVIAGGFSPATRTRWEMFLMTTATGQRYHTEIYNTIDREAQARGEARGEARGKAQSVLDLLGDRGMAVPDSIRQTILACADLDQIRRWQRRALTAVTVQDVISGE</sequence>
<dbReference type="PANTHER" id="PTHR34613">
    <property type="entry name" value="SLL0800 PROTEIN"/>
    <property type="match status" value="1"/>
</dbReference>
<keyword evidence="2" id="KW-1185">Reference proteome</keyword>
<dbReference type="PANTHER" id="PTHR34613:SF1">
    <property type="entry name" value="SLL6017 PROTEIN"/>
    <property type="match status" value="1"/>
</dbReference>
<reference evidence="1" key="1">
    <citation type="submission" date="2020-12" db="EMBL/GenBank/DDBJ databases">
        <title>Genomic characterization of non-nitrogen-fixing Frankia strains.</title>
        <authorList>
            <person name="Carlos-Shanley C."/>
            <person name="Guerra T."/>
            <person name="Hahn D."/>
        </authorList>
    </citation>
    <scope>NUCLEOTIDE SEQUENCE</scope>
    <source>
        <strain evidence="1">CN6</strain>
    </source>
</reference>
<evidence type="ECO:0000313" key="2">
    <source>
        <dbReference type="Proteomes" id="UP000604475"/>
    </source>
</evidence>
<dbReference type="EMBL" id="JAEACQ010000251">
    <property type="protein sequence ID" value="MBL7630515.1"/>
    <property type="molecule type" value="Genomic_DNA"/>
</dbReference>
<accession>A0A937RHL5</accession>
<dbReference type="AlphaFoldDB" id="A0A937RHL5"/>